<accession>A0A6A6Z6B0</accession>
<feature type="compositionally biased region" description="Polar residues" evidence="1">
    <location>
        <begin position="18"/>
        <end position="34"/>
    </location>
</feature>
<evidence type="ECO:0000313" key="3">
    <source>
        <dbReference type="Proteomes" id="UP000504636"/>
    </source>
</evidence>
<feature type="region of interest" description="Disordered" evidence="1">
    <location>
        <begin position="360"/>
        <end position="476"/>
    </location>
</feature>
<reference evidence="2 4" key="1">
    <citation type="journal article" date="2020" name="Stud. Mycol.">
        <title>101 Dothideomycetes genomes: a test case for predicting lifestyles and emergence of pathogens.</title>
        <authorList>
            <person name="Haridas S."/>
            <person name="Albert R."/>
            <person name="Binder M."/>
            <person name="Bloem J."/>
            <person name="Labutti K."/>
            <person name="Salamov A."/>
            <person name="Andreopoulos B."/>
            <person name="Baker S."/>
            <person name="Barry K."/>
            <person name="Bills G."/>
            <person name="Bluhm B."/>
            <person name="Cannon C."/>
            <person name="Castanera R."/>
            <person name="Culley D."/>
            <person name="Daum C."/>
            <person name="Ezra D."/>
            <person name="Gonzalez J."/>
            <person name="Henrissat B."/>
            <person name="Kuo A."/>
            <person name="Liang C."/>
            <person name="Lipzen A."/>
            <person name="Lutzoni F."/>
            <person name="Magnuson J."/>
            <person name="Mondo S."/>
            <person name="Nolan M."/>
            <person name="Ohm R."/>
            <person name="Pangilinan J."/>
            <person name="Park H.-J."/>
            <person name="Ramirez L."/>
            <person name="Alfaro M."/>
            <person name="Sun H."/>
            <person name="Tritt A."/>
            <person name="Yoshinaga Y."/>
            <person name="Zwiers L.-H."/>
            <person name="Turgeon B."/>
            <person name="Goodwin S."/>
            <person name="Spatafora J."/>
            <person name="Crous P."/>
            <person name="Grigoriev I."/>
        </authorList>
    </citation>
    <scope>NUCLEOTIDE SEQUENCE</scope>
    <source>
        <strain evidence="2 4">CBS 304.34</strain>
    </source>
</reference>
<sequence>MPPPGPPSNRNTLRKGEGNQQNLPGAPSRESSLVQPPQQGQGQPQPPTPGLQSFGANVVPAGSQGQPYRGAAKPGQPGQEIDVGRATPPPRAPNDMTDEEVQQLIKEHEVLREKYQKVKRYFFEQQTQVHQLQNTLAHQRLSLSRTSWDDSEYSTRFNRLDGLIAQLSFAIRKDWKAIPQWLQPVVNKTAVETGKQEMTAVGRAFISSWLVDEIFERVFHPDLEPGLSTQLKMIQLNIRKFAPASQSGEEEDALVTKVINWRLATLEGLAETLRAPQCATNRQRLTDQLNEKLIATVQMYLQDPAPPDLAGGIPMIVELAINIAQHVPLESREVHIEYFHPGHGLVPDFMKMETGIPALTNPIHDPNADADKASLKSTASDLRDSATSSVTEQETQAAQAQGQQGQGNINNKDLGDNRGKRGMFGSLMGNPKKGPAPPAQLGKQQPTAGGAGSSQVSLSQQPPGSSNGPKEEQIPPRVRLAVGFAVQIRGKSILMKAPVYST</sequence>
<dbReference type="GeneID" id="54455883"/>
<feature type="compositionally biased region" description="Polar residues" evidence="1">
    <location>
        <begin position="442"/>
        <end position="468"/>
    </location>
</feature>
<evidence type="ECO:0000256" key="1">
    <source>
        <dbReference type="SAM" id="MobiDB-lite"/>
    </source>
</evidence>
<evidence type="ECO:0000313" key="4">
    <source>
        <dbReference type="RefSeq" id="XP_033582761.1"/>
    </source>
</evidence>
<proteinExistence type="predicted"/>
<feature type="region of interest" description="Disordered" evidence="1">
    <location>
        <begin position="1"/>
        <end position="95"/>
    </location>
</feature>
<dbReference type="OrthoDB" id="4155914at2759"/>
<dbReference type="EMBL" id="MU003693">
    <property type="protein sequence ID" value="KAF2815797.1"/>
    <property type="molecule type" value="Genomic_DNA"/>
</dbReference>
<dbReference type="AlphaFoldDB" id="A0A6A6Z6B0"/>
<dbReference type="Proteomes" id="UP000504636">
    <property type="component" value="Unplaced"/>
</dbReference>
<gene>
    <name evidence="2 4" type="ORF">BDZ99DRAFT_375652</name>
</gene>
<organism evidence="2">
    <name type="scientific">Mytilinidion resinicola</name>
    <dbReference type="NCBI Taxonomy" id="574789"/>
    <lineage>
        <taxon>Eukaryota</taxon>
        <taxon>Fungi</taxon>
        <taxon>Dikarya</taxon>
        <taxon>Ascomycota</taxon>
        <taxon>Pezizomycotina</taxon>
        <taxon>Dothideomycetes</taxon>
        <taxon>Pleosporomycetidae</taxon>
        <taxon>Mytilinidiales</taxon>
        <taxon>Mytilinidiaceae</taxon>
        <taxon>Mytilinidion</taxon>
    </lineage>
</organism>
<keyword evidence="3" id="KW-1185">Reference proteome</keyword>
<reference evidence="4" key="2">
    <citation type="submission" date="2020-04" db="EMBL/GenBank/DDBJ databases">
        <authorList>
            <consortium name="NCBI Genome Project"/>
        </authorList>
    </citation>
    <scope>NUCLEOTIDE SEQUENCE</scope>
    <source>
        <strain evidence="4">CBS 304.34</strain>
    </source>
</reference>
<dbReference type="RefSeq" id="XP_033582761.1">
    <property type="nucleotide sequence ID" value="XM_033714990.1"/>
</dbReference>
<protein>
    <submittedName>
        <fullName evidence="2 4">Uncharacterized protein</fullName>
    </submittedName>
</protein>
<reference evidence="4" key="3">
    <citation type="submission" date="2025-04" db="UniProtKB">
        <authorList>
            <consortium name="RefSeq"/>
        </authorList>
    </citation>
    <scope>IDENTIFICATION</scope>
    <source>
        <strain evidence="4">CBS 304.34</strain>
    </source>
</reference>
<feature type="compositionally biased region" description="Low complexity" evidence="1">
    <location>
        <begin position="396"/>
        <end position="407"/>
    </location>
</feature>
<evidence type="ECO:0000313" key="2">
    <source>
        <dbReference type="EMBL" id="KAF2815797.1"/>
    </source>
</evidence>
<name>A0A6A6Z6B0_9PEZI</name>
<feature type="compositionally biased region" description="Polar residues" evidence="1">
    <location>
        <begin position="375"/>
        <end position="395"/>
    </location>
</feature>